<dbReference type="Pfam" id="PF02879">
    <property type="entry name" value="PGM_PMM_II"/>
    <property type="match status" value="1"/>
</dbReference>
<evidence type="ECO:0000259" key="9">
    <source>
        <dbReference type="Pfam" id="PF02878"/>
    </source>
</evidence>
<dbReference type="InterPro" id="IPR005845">
    <property type="entry name" value="A-D-PHexomutase_a/b/a-II"/>
</dbReference>
<dbReference type="GO" id="GO:0005975">
    <property type="term" value="P:carbohydrate metabolic process"/>
    <property type="evidence" value="ECO:0007669"/>
    <property type="project" value="InterPro"/>
</dbReference>
<evidence type="ECO:0000259" key="10">
    <source>
        <dbReference type="Pfam" id="PF02879"/>
    </source>
</evidence>
<reference evidence="12" key="1">
    <citation type="submission" date="2020-10" db="EMBL/GenBank/DDBJ databases">
        <authorList>
            <person name="Gilroy R."/>
        </authorList>
    </citation>
    <scope>NUCLEOTIDE SEQUENCE</scope>
    <source>
        <strain evidence="12">CHK186-9395</strain>
    </source>
</reference>
<reference evidence="12" key="2">
    <citation type="journal article" date="2021" name="PeerJ">
        <title>Extensive microbial diversity within the chicken gut microbiome revealed by metagenomics and culture.</title>
        <authorList>
            <person name="Gilroy R."/>
            <person name="Ravi A."/>
            <person name="Getino M."/>
            <person name="Pursley I."/>
            <person name="Horton D.L."/>
            <person name="Alikhan N.F."/>
            <person name="Baker D."/>
            <person name="Gharbi K."/>
            <person name="Hall N."/>
            <person name="Watson M."/>
            <person name="Adriaenssens E.M."/>
            <person name="Foster-Nyarko E."/>
            <person name="Jarju S."/>
            <person name="Secka A."/>
            <person name="Antonio M."/>
            <person name="Oren A."/>
            <person name="Chaudhuri R.R."/>
            <person name="La Ragione R."/>
            <person name="Hildebrand F."/>
            <person name="Pallen M.J."/>
        </authorList>
    </citation>
    <scope>NUCLEOTIDE SEQUENCE</scope>
    <source>
        <strain evidence="12">CHK186-9395</strain>
    </source>
</reference>
<dbReference type="SUPFAM" id="SSF55957">
    <property type="entry name" value="Phosphoglucomutase, C-terminal domain"/>
    <property type="match status" value="1"/>
</dbReference>
<evidence type="ECO:0000313" key="13">
    <source>
        <dbReference type="Proteomes" id="UP000886861"/>
    </source>
</evidence>
<dbReference type="GO" id="GO:0016868">
    <property type="term" value="F:intramolecular phosphotransferase activity"/>
    <property type="evidence" value="ECO:0007669"/>
    <property type="project" value="InterPro"/>
</dbReference>
<feature type="domain" description="Alpha-D-phosphohexomutase alpha/beta/alpha" evidence="9">
    <location>
        <begin position="2"/>
        <end position="133"/>
    </location>
</feature>
<evidence type="ECO:0000256" key="5">
    <source>
        <dbReference type="ARBA" id="ARBA00022842"/>
    </source>
</evidence>
<dbReference type="Pfam" id="PF02878">
    <property type="entry name" value="PGM_PMM_I"/>
    <property type="match status" value="1"/>
</dbReference>
<dbReference type="EMBL" id="DVOJ01000015">
    <property type="protein sequence ID" value="HIV01802.1"/>
    <property type="molecule type" value="Genomic_DNA"/>
</dbReference>
<sequence>MIKFGTSGFRGVIGDNFTKENTCKLAYALGALIKKEKITEPIVDIAFDNRFMGEFFAKWAAEVLVAYGVKVNFYTESLPSPALAFMAKKHTFGIVLTASHNPFYYNGIKVFSGGREVPDEYSSKIEKIANSVKYKNIKSVPYESGVESGKITELTRFDEYIKSILSFINKKSIQEYNPKILFNVMHGNATTAIKDICKRLGLKNYEIMKENLDPYFEHGLPAPYLKNLGEQAKRVQKEKFDIGLALDGDSDRITCIDKTGDIYDCNYILTLLYNYFIEAKGYTGGVAHNTAFTNLLSLVCKAHDKPEYISKVGFKHIAEIFLKSDAFIGGETNGIALKDHLLSKDGVLASFLLIDLISHYKKSFKELLTKLEKEYNFKGKVLEFAYPISLTKKAEITDKVFVKKELPLLDKKLISSSYADGAKYVFENGYWGMIRFSGNENVVRIFAEMEDEKACLEQIAKLEDFIGVKVRQ</sequence>
<dbReference type="InterPro" id="IPR016055">
    <property type="entry name" value="A-D-PHexomutase_a/b/a-I/II/III"/>
</dbReference>
<name>A0A9D1NES3_9FIRM</name>
<accession>A0A9D1NES3</accession>
<dbReference type="AlphaFoldDB" id="A0A9D1NES3"/>
<dbReference type="InterPro" id="IPR005846">
    <property type="entry name" value="A-D-PHexomutase_a/b/a-III"/>
</dbReference>
<evidence type="ECO:0000256" key="7">
    <source>
        <dbReference type="RuleBase" id="RU004326"/>
    </source>
</evidence>
<protein>
    <recommendedName>
        <fullName evidence="14">Phosphomannomutase</fullName>
    </recommendedName>
</protein>
<dbReference type="Gene3D" id="3.40.120.10">
    <property type="entry name" value="Alpha-D-Glucose-1,6-Bisphosphate, subunit A, domain 3"/>
    <property type="match status" value="3"/>
</dbReference>
<dbReference type="PRINTS" id="PR00509">
    <property type="entry name" value="PGMPMM"/>
</dbReference>
<dbReference type="InterPro" id="IPR005844">
    <property type="entry name" value="A-D-PHexomutase_a/b/a-I"/>
</dbReference>
<evidence type="ECO:0008006" key="14">
    <source>
        <dbReference type="Google" id="ProtNLM"/>
    </source>
</evidence>
<evidence type="ECO:0000256" key="1">
    <source>
        <dbReference type="ARBA" id="ARBA00001946"/>
    </source>
</evidence>
<dbReference type="SUPFAM" id="SSF53738">
    <property type="entry name" value="Phosphoglucomutase, first 3 domains"/>
    <property type="match status" value="3"/>
</dbReference>
<dbReference type="Gene3D" id="3.30.310.50">
    <property type="entry name" value="Alpha-D-phosphohexomutase, C-terminal domain"/>
    <property type="match status" value="1"/>
</dbReference>
<feature type="domain" description="Alpha-D-phosphohexomutase alpha/beta/alpha" evidence="10">
    <location>
        <begin position="158"/>
        <end position="260"/>
    </location>
</feature>
<keyword evidence="3" id="KW-0597">Phosphoprotein</keyword>
<keyword evidence="6" id="KW-0413">Isomerase</keyword>
<dbReference type="InterPro" id="IPR005841">
    <property type="entry name" value="Alpha-D-phosphohexomutase_SF"/>
</dbReference>
<evidence type="ECO:0000256" key="6">
    <source>
        <dbReference type="ARBA" id="ARBA00023235"/>
    </source>
</evidence>
<comment type="cofactor">
    <cofactor evidence="1">
        <name>Mg(2+)</name>
        <dbReference type="ChEBI" id="CHEBI:18420"/>
    </cofactor>
</comment>
<dbReference type="Pfam" id="PF00408">
    <property type="entry name" value="PGM_PMM_IV"/>
    <property type="match status" value="1"/>
</dbReference>
<evidence type="ECO:0000256" key="3">
    <source>
        <dbReference type="ARBA" id="ARBA00022553"/>
    </source>
</evidence>
<dbReference type="Pfam" id="PF02880">
    <property type="entry name" value="PGM_PMM_III"/>
    <property type="match status" value="1"/>
</dbReference>
<evidence type="ECO:0000256" key="4">
    <source>
        <dbReference type="ARBA" id="ARBA00022723"/>
    </source>
</evidence>
<keyword evidence="5 7" id="KW-0460">Magnesium</keyword>
<dbReference type="Proteomes" id="UP000886861">
    <property type="component" value="Unassembled WGS sequence"/>
</dbReference>
<dbReference type="PROSITE" id="PS00710">
    <property type="entry name" value="PGM_PMM"/>
    <property type="match status" value="1"/>
</dbReference>
<dbReference type="InterPro" id="IPR036900">
    <property type="entry name" value="A-D-PHexomutase_C_sf"/>
</dbReference>
<dbReference type="PANTHER" id="PTHR43771">
    <property type="entry name" value="PHOSPHOMANNOMUTASE"/>
    <property type="match status" value="1"/>
</dbReference>
<gene>
    <name evidence="12" type="ORF">IAA62_04540</name>
</gene>
<evidence type="ECO:0000256" key="2">
    <source>
        <dbReference type="ARBA" id="ARBA00010231"/>
    </source>
</evidence>
<dbReference type="PANTHER" id="PTHR43771:SF1">
    <property type="entry name" value="PHOSPHOMANNOMUTASE"/>
    <property type="match status" value="1"/>
</dbReference>
<dbReference type="InterPro" id="IPR016066">
    <property type="entry name" value="A-D-PHexomutase_CS"/>
</dbReference>
<keyword evidence="4 7" id="KW-0479">Metal-binding</keyword>
<comment type="caution">
    <text evidence="12">The sequence shown here is derived from an EMBL/GenBank/DDBJ whole genome shotgun (WGS) entry which is preliminary data.</text>
</comment>
<comment type="similarity">
    <text evidence="2 7">Belongs to the phosphohexose mutase family.</text>
</comment>
<dbReference type="GO" id="GO:0000287">
    <property type="term" value="F:magnesium ion binding"/>
    <property type="evidence" value="ECO:0007669"/>
    <property type="project" value="InterPro"/>
</dbReference>
<evidence type="ECO:0000259" key="11">
    <source>
        <dbReference type="Pfam" id="PF02880"/>
    </source>
</evidence>
<feature type="domain" description="Alpha-D-phosphohexomutase C-terminal" evidence="8">
    <location>
        <begin position="418"/>
        <end position="460"/>
    </location>
</feature>
<proteinExistence type="inferred from homology"/>
<dbReference type="InterPro" id="IPR005843">
    <property type="entry name" value="A-D-PHexomutase_C"/>
</dbReference>
<evidence type="ECO:0000313" key="12">
    <source>
        <dbReference type="EMBL" id="HIV01802.1"/>
    </source>
</evidence>
<feature type="domain" description="Alpha-D-phosphohexomutase alpha/beta/alpha" evidence="11">
    <location>
        <begin position="266"/>
        <end position="375"/>
    </location>
</feature>
<organism evidence="12 13">
    <name type="scientific">Candidatus Caccopulliclostridium gallistercoris</name>
    <dbReference type="NCBI Taxonomy" id="2840719"/>
    <lineage>
        <taxon>Bacteria</taxon>
        <taxon>Bacillati</taxon>
        <taxon>Bacillota</taxon>
        <taxon>Clostridia</taxon>
        <taxon>Candidatus Caccopulliclostridium</taxon>
    </lineage>
</organism>
<evidence type="ECO:0000259" key="8">
    <source>
        <dbReference type="Pfam" id="PF00408"/>
    </source>
</evidence>